<dbReference type="PANTHER" id="PTHR46206">
    <property type="entry name" value="CYTOCHROME P450"/>
    <property type="match status" value="1"/>
</dbReference>
<keyword evidence="5 6" id="KW-0408">Iron</keyword>
<keyword evidence="8" id="KW-1133">Transmembrane helix</keyword>
<feature type="region of interest" description="Disordered" evidence="7">
    <location>
        <begin position="505"/>
        <end position="568"/>
    </location>
</feature>
<dbReference type="CDD" id="cd11041">
    <property type="entry name" value="CYP503A1-like"/>
    <property type="match status" value="1"/>
</dbReference>
<name>A0AA39J134_9AGAR</name>
<dbReference type="Pfam" id="PF00067">
    <property type="entry name" value="p450"/>
    <property type="match status" value="1"/>
</dbReference>
<dbReference type="EMBL" id="JAUEPT010000074">
    <property type="protein sequence ID" value="KAK0434138.1"/>
    <property type="molecule type" value="Genomic_DNA"/>
</dbReference>
<dbReference type="Gene3D" id="1.10.630.10">
    <property type="entry name" value="Cytochrome P450"/>
    <property type="match status" value="1"/>
</dbReference>
<evidence type="ECO:0000256" key="7">
    <source>
        <dbReference type="SAM" id="MobiDB-lite"/>
    </source>
</evidence>
<accession>A0AA39J134</accession>
<dbReference type="InterPro" id="IPR001128">
    <property type="entry name" value="Cyt_P450"/>
</dbReference>
<comment type="similarity">
    <text evidence="2">Belongs to the cytochrome P450 family.</text>
</comment>
<keyword evidence="8" id="KW-0812">Transmembrane</keyword>
<keyword evidence="8" id="KW-0472">Membrane</keyword>
<dbReference type="GO" id="GO:0020037">
    <property type="term" value="F:heme binding"/>
    <property type="evidence" value="ECO:0007669"/>
    <property type="project" value="InterPro"/>
</dbReference>
<dbReference type="PRINTS" id="PR00465">
    <property type="entry name" value="EP450IV"/>
</dbReference>
<keyword evidence="4" id="KW-0560">Oxidoreductase</keyword>
<feature type="transmembrane region" description="Helical" evidence="8">
    <location>
        <begin position="17"/>
        <end position="34"/>
    </location>
</feature>
<evidence type="ECO:0000256" key="8">
    <source>
        <dbReference type="SAM" id="Phobius"/>
    </source>
</evidence>
<evidence type="ECO:0000256" key="1">
    <source>
        <dbReference type="ARBA" id="ARBA00001971"/>
    </source>
</evidence>
<dbReference type="GO" id="GO:0016705">
    <property type="term" value="F:oxidoreductase activity, acting on paired donors, with incorporation or reduction of molecular oxygen"/>
    <property type="evidence" value="ECO:0007669"/>
    <property type="project" value="InterPro"/>
</dbReference>
<keyword evidence="10" id="KW-1185">Reference proteome</keyword>
<feature type="compositionally biased region" description="Basic and acidic residues" evidence="7">
    <location>
        <begin position="528"/>
        <end position="545"/>
    </location>
</feature>
<evidence type="ECO:0000256" key="4">
    <source>
        <dbReference type="ARBA" id="ARBA00023002"/>
    </source>
</evidence>
<dbReference type="InterPro" id="IPR002403">
    <property type="entry name" value="Cyt_P450_E_grp-IV"/>
</dbReference>
<dbReference type="SUPFAM" id="SSF48264">
    <property type="entry name" value="Cytochrome P450"/>
    <property type="match status" value="1"/>
</dbReference>
<evidence type="ECO:0000313" key="10">
    <source>
        <dbReference type="Proteomes" id="UP001175226"/>
    </source>
</evidence>
<dbReference type="AlphaFoldDB" id="A0AA39J134"/>
<keyword evidence="3 6" id="KW-0479">Metal-binding</keyword>
<proteinExistence type="inferred from homology"/>
<keyword evidence="6" id="KW-0349">Heme</keyword>
<reference evidence="9" key="1">
    <citation type="submission" date="2023-06" db="EMBL/GenBank/DDBJ databases">
        <authorList>
            <consortium name="Lawrence Berkeley National Laboratory"/>
            <person name="Ahrendt S."/>
            <person name="Sahu N."/>
            <person name="Indic B."/>
            <person name="Wong-Bajracharya J."/>
            <person name="Merenyi Z."/>
            <person name="Ke H.-M."/>
            <person name="Monk M."/>
            <person name="Kocsube S."/>
            <person name="Drula E."/>
            <person name="Lipzen A."/>
            <person name="Balint B."/>
            <person name="Henrissat B."/>
            <person name="Andreopoulos B."/>
            <person name="Martin F.M."/>
            <person name="Harder C.B."/>
            <person name="Rigling D."/>
            <person name="Ford K.L."/>
            <person name="Foster G.D."/>
            <person name="Pangilinan J."/>
            <person name="Papanicolaou A."/>
            <person name="Barry K."/>
            <person name="LaButti K."/>
            <person name="Viragh M."/>
            <person name="Koriabine M."/>
            <person name="Yan M."/>
            <person name="Riley R."/>
            <person name="Champramary S."/>
            <person name="Plett K.L."/>
            <person name="Tsai I.J."/>
            <person name="Slot J."/>
            <person name="Sipos G."/>
            <person name="Plett J."/>
            <person name="Nagy L.G."/>
            <person name="Grigoriev I.V."/>
        </authorList>
    </citation>
    <scope>NUCLEOTIDE SEQUENCE</scope>
    <source>
        <strain evidence="9">FPL87.14</strain>
    </source>
</reference>
<comment type="cofactor">
    <cofactor evidence="1 6">
        <name>heme</name>
        <dbReference type="ChEBI" id="CHEBI:30413"/>
    </cofactor>
</comment>
<sequence>MALEEYANLARQIDQTLLLRSLGIVAVFLLVFQLQKTLITRTKLKAIPTVGSSGIITSWIGAFKFVHHAKEIVQKGHKMHYGSVFKVPLLDKWMTVVSGPEKINDIRKSSFEQLSSTEATVDLLQMDYTIGSSISADTYHVEVVRGAFTRNIATCFADVQDEIKAAFRDNIPITEDWIEIPAHHTILQIVCRASNRMFVGLPLCRNPDYLKLNIDFTISVFTCAQIINLFPSFLKPIVGFIFTPRRRATAKTEKFLGQTIQERLHQEKIHGKDWPGKPNDMLSWLLDATNGDEERRTVRSLCTRMLLMNLTAIHTTSNTFTTALYALAAHPEYINTLRTEVESVIKEEGNTKDAMGKMNQLDSFLKEAQRLYGFILIIEQVAMRRAARKDFVFSDGTIVPAGSQIAVASLCTHLDEENYENPLEFRPWRFSERRKQGESIRHQMATPSLDFVFFGHGRSACPGRFFAVNELKALMTYVLMNFDVKMDRVPPSMWFSANQFPNQSTIGMADPMRSDEGSTDKYSNSRRQLGEKPTRGARKGAEEQQKNNQYGYSDRVKSECLINNDESP</sequence>
<evidence type="ECO:0000256" key="6">
    <source>
        <dbReference type="PIRSR" id="PIRSR602403-1"/>
    </source>
</evidence>
<dbReference type="Proteomes" id="UP001175226">
    <property type="component" value="Unassembled WGS sequence"/>
</dbReference>
<gene>
    <name evidence="9" type="ORF">EV421DRAFT_1741155</name>
</gene>
<comment type="caution">
    <text evidence="9">The sequence shown here is derived from an EMBL/GenBank/DDBJ whole genome shotgun (WGS) entry which is preliminary data.</text>
</comment>
<dbReference type="GO" id="GO:0005506">
    <property type="term" value="F:iron ion binding"/>
    <property type="evidence" value="ECO:0007669"/>
    <property type="project" value="InterPro"/>
</dbReference>
<dbReference type="InterPro" id="IPR036396">
    <property type="entry name" value="Cyt_P450_sf"/>
</dbReference>
<feature type="binding site" description="axial binding residue" evidence="6">
    <location>
        <position position="461"/>
    </location>
    <ligand>
        <name>heme</name>
        <dbReference type="ChEBI" id="CHEBI:30413"/>
    </ligand>
    <ligandPart>
        <name>Fe</name>
        <dbReference type="ChEBI" id="CHEBI:18248"/>
    </ligandPart>
</feature>
<evidence type="ECO:0000256" key="2">
    <source>
        <dbReference type="ARBA" id="ARBA00010617"/>
    </source>
</evidence>
<evidence type="ECO:0000256" key="5">
    <source>
        <dbReference type="ARBA" id="ARBA00023004"/>
    </source>
</evidence>
<protein>
    <submittedName>
        <fullName evidence="9">Cytochrome P450</fullName>
    </submittedName>
</protein>
<evidence type="ECO:0000256" key="3">
    <source>
        <dbReference type="ARBA" id="ARBA00022723"/>
    </source>
</evidence>
<dbReference type="GO" id="GO:0004497">
    <property type="term" value="F:monooxygenase activity"/>
    <property type="evidence" value="ECO:0007669"/>
    <property type="project" value="InterPro"/>
</dbReference>
<organism evidence="9 10">
    <name type="scientific">Armillaria borealis</name>
    <dbReference type="NCBI Taxonomy" id="47425"/>
    <lineage>
        <taxon>Eukaryota</taxon>
        <taxon>Fungi</taxon>
        <taxon>Dikarya</taxon>
        <taxon>Basidiomycota</taxon>
        <taxon>Agaricomycotina</taxon>
        <taxon>Agaricomycetes</taxon>
        <taxon>Agaricomycetidae</taxon>
        <taxon>Agaricales</taxon>
        <taxon>Marasmiineae</taxon>
        <taxon>Physalacriaceae</taxon>
        <taxon>Armillaria</taxon>
    </lineage>
</organism>
<evidence type="ECO:0000313" key="9">
    <source>
        <dbReference type="EMBL" id="KAK0434138.1"/>
    </source>
</evidence>